<reference evidence="3" key="1">
    <citation type="journal article" date="2020" name="Nat. Commun.">
        <title>Genome assembly of wild tea tree DASZ reveals pedigree and selection history of tea varieties.</title>
        <authorList>
            <person name="Zhang W."/>
            <person name="Zhang Y."/>
            <person name="Qiu H."/>
            <person name="Guo Y."/>
            <person name="Wan H."/>
            <person name="Zhang X."/>
            <person name="Scossa F."/>
            <person name="Alseekh S."/>
            <person name="Zhang Q."/>
            <person name="Wang P."/>
            <person name="Xu L."/>
            <person name="Schmidt M.H."/>
            <person name="Jia X."/>
            <person name="Li D."/>
            <person name="Zhu A."/>
            <person name="Guo F."/>
            <person name="Chen W."/>
            <person name="Ni D."/>
            <person name="Usadel B."/>
            <person name="Fernie A.R."/>
            <person name="Wen W."/>
        </authorList>
    </citation>
    <scope>NUCLEOTIDE SEQUENCE [LARGE SCALE GENOMIC DNA]</scope>
    <source>
        <strain evidence="3">cv. G240</strain>
    </source>
</reference>
<dbReference type="InterPro" id="IPR039588">
    <property type="entry name" value="FBXO4"/>
</dbReference>
<name>A0A7J7GLK7_CAMSI</name>
<evidence type="ECO:0000313" key="2">
    <source>
        <dbReference type="EMBL" id="KAF5941712.1"/>
    </source>
</evidence>
<accession>A0A7J7GLK7</accession>
<dbReference type="PANTHER" id="PTHR16008">
    <property type="entry name" value="F-BOX ONLY PROTEIN 4"/>
    <property type="match status" value="1"/>
</dbReference>
<protein>
    <submittedName>
        <fullName evidence="2">Uncharacterized protein</fullName>
    </submittedName>
</protein>
<gene>
    <name evidence="2" type="ORF">HYC85_019354</name>
</gene>
<organism evidence="2 3">
    <name type="scientific">Camellia sinensis</name>
    <name type="common">Tea plant</name>
    <name type="synonym">Thea sinensis</name>
    <dbReference type="NCBI Taxonomy" id="4442"/>
    <lineage>
        <taxon>Eukaryota</taxon>
        <taxon>Viridiplantae</taxon>
        <taxon>Streptophyta</taxon>
        <taxon>Embryophyta</taxon>
        <taxon>Tracheophyta</taxon>
        <taxon>Spermatophyta</taxon>
        <taxon>Magnoliopsida</taxon>
        <taxon>eudicotyledons</taxon>
        <taxon>Gunneridae</taxon>
        <taxon>Pentapetalae</taxon>
        <taxon>asterids</taxon>
        <taxon>Ericales</taxon>
        <taxon>Theaceae</taxon>
        <taxon>Camellia</taxon>
    </lineage>
</organism>
<dbReference type="EMBL" id="JACBKZ010000009">
    <property type="protein sequence ID" value="KAF5941712.1"/>
    <property type="molecule type" value="Genomic_DNA"/>
</dbReference>
<dbReference type="GO" id="GO:0000209">
    <property type="term" value="P:protein polyubiquitination"/>
    <property type="evidence" value="ECO:0007669"/>
    <property type="project" value="TreeGrafter"/>
</dbReference>
<dbReference type="GO" id="GO:0019005">
    <property type="term" value="C:SCF ubiquitin ligase complex"/>
    <property type="evidence" value="ECO:0007669"/>
    <property type="project" value="TreeGrafter"/>
</dbReference>
<evidence type="ECO:0000313" key="3">
    <source>
        <dbReference type="Proteomes" id="UP000593564"/>
    </source>
</evidence>
<comment type="caution">
    <text evidence="2">The sequence shown here is derived from an EMBL/GenBank/DDBJ whole genome shotgun (WGS) entry which is preliminary data.</text>
</comment>
<reference evidence="2 3" key="2">
    <citation type="submission" date="2020-07" db="EMBL/GenBank/DDBJ databases">
        <title>Genome assembly of wild tea tree DASZ reveals pedigree and selection history of tea varieties.</title>
        <authorList>
            <person name="Zhang W."/>
        </authorList>
    </citation>
    <scope>NUCLEOTIDE SEQUENCE [LARGE SCALE GENOMIC DNA]</scope>
    <source>
        <strain evidence="3">cv. G240</strain>
        <tissue evidence="2">Leaf</tissue>
    </source>
</reference>
<sequence>MLGIKTRVDRLIGRSAARKYRTQDTPLPPNCSQSMKQSEGMQNSLPDDIALKIASSLQGWRGFYINKHNEMASRATVLVDFLKQHSSTESIEVGQYLAAIDELCSIQCGFKDVQLFFFKPKLNVLLNLVGLHYCISCLGIPAEYIVEVLNKCKISEREVCVRWWKLGRWFYGFCLRDESHSRTFSLGSLAMAKEDEVLGVLHRGAIHEVLRVQISVAKPICTSWSFQSSPTQN</sequence>
<evidence type="ECO:0000256" key="1">
    <source>
        <dbReference type="SAM" id="MobiDB-lite"/>
    </source>
</evidence>
<dbReference type="Proteomes" id="UP000593564">
    <property type="component" value="Unassembled WGS sequence"/>
</dbReference>
<dbReference type="PANTHER" id="PTHR16008:SF4">
    <property type="entry name" value="F-BOX ONLY PROTEIN 4"/>
    <property type="match status" value="1"/>
</dbReference>
<dbReference type="GO" id="GO:0031146">
    <property type="term" value="P:SCF-dependent proteasomal ubiquitin-dependent protein catabolic process"/>
    <property type="evidence" value="ECO:0007669"/>
    <property type="project" value="InterPro"/>
</dbReference>
<keyword evidence="3" id="KW-1185">Reference proteome</keyword>
<dbReference type="AlphaFoldDB" id="A0A7J7GLK7"/>
<feature type="region of interest" description="Disordered" evidence="1">
    <location>
        <begin position="22"/>
        <end position="41"/>
    </location>
</feature>
<proteinExistence type="predicted"/>
<feature type="compositionally biased region" description="Polar residues" evidence="1">
    <location>
        <begin position="30"/>
        <end position="41"/>
    </location>
</feature>